<feature type="transmembrane region" description="Helical" evidence="7">
    <location>
        <begin position="20"/>
        <end position="38"/>
    </location>
</feature>
<feature type="transmembrane region" description="Helical" evidence="7">
    <location>
        <begin position="214"/>
        <end position="230"/>
    </location>
</feature>
<dbReference type="AlphaFoldDB" id="A0A4R4EEU6"/>
<dbReference type="RefSeq" id="WP_132418561.1">
    <property type="nucleotide sequence ID" value="NZ_SKFG01000012.1"/>
</dbReference>
<keyword evidence="4 7" id="KW-0812">Transmembrane</keyword>
<dbReference type="Proteomes" id="UP000295418">
    <property type="component" value="Unassembled WGS sequence"/>
</dbReference>
<dbReference type="OrthoDB" id="2365435at2"/>
<keyword evidence="6 7" id="KW-0472">Membrane</keyword>
<evidence type="ECO:0000256" key="2">
    <source>
        <dbReference type="ARBA" id="ARBA00010157"/>
    </source>
</evidence>
<feature type="transmembrane region" description="Helical" evidence="7">
    <location>
        <begin position="293"/>
        <end position="319"/>
    </location>
</feature>
<proteinExistence type="inferred from homology"/>
<dbReference type="PANTHER" id="PTHR33406:SF6">
    <property type="entry name" value="MEMBRANE PROTEIN YDGH-RELATED"/>
    <property type="match status" value="1"/>
</dbReference>
<feature type="transmembrane region" description="Helical" evidence="7">
    <location>
        <begin position="250"/>
        <end position="272"/>
    </location>
</feature>
<feature type="transmembrane region" description="Helical" evidence="7">
    <location>
        <begin position="192"/>
        <end position="209"/>
    </location>
</feature>
<evidence type="ECO:0000256" key="7">
    <source>
        <dbReference type="SAM" id="Phobius"/>
    </source>
</evidence>
<feature type="transmembrane region" description="Helical" evidence="7">
    <location>
        <begin position="663"/>
        <end position="686"/>
    </location>
</feature>
<feature type="transmembrane region" description="Helical" evidence="7">
    <location>
        <begin position="325"/>
        <end position="349"/>
    </location>
</feature>
<sequence length="738" mass="82161">MLRGFRKLAEWTSNPKGAKIILAAWLVVIILLSVIAPGSKQYAHNSQEGSIHENTPSATATELMNEYYPSKNGLTALLVFHRPTGITADDEQQINQLSEWLTSDDKPEFVASSLPYHKLPNEVKKSILSEDQTSLLINIAMQKDISSDQNYQALNQITEQFNKLNANGLQFEITGPAGITADTINLFKNADFVLMFATVGLILVMLIVIYRSPLLAIIPLLVAGVVYQIVDRLLGLGAKSEWFVVDNSATSIMMVMLFAVLTDYCLFIVSRYREELRKIGSKHTAMRMTMTHLGEPIAFSGGTVLIAMLTLLACIFKPYNHFAPVFSVAIVVILLAGLTLIPSIFTLLGRKAYWPFVPKLDAQTEAPHRFWSCIGSMVTKKPIVSATVLLVLLVGSALNLFSMNYSFNLMKSFPDNITSRQGFELLEQHYPKGELAPVSVILKSDKELQLNEGFIKQLTLLTNELKRQPGIEEINPAISSDWIANPDKLPKNFISDNKKAIKLQIILSDNPYDQAALNTLQSLRENASSSLAASNLNAVDYSLHYAGQTAEQLDVREMNTRDTILLFSLITVFITIMLLFQTRSLKLALLMILTILLSYAATLGLGWMIYHLMLGYDSISYRLPLYTFVFMVALGVDYNIMLVSRINEEARSYEWKEAIKRGVTYTGGVISSAGLILAATFCVLITQPLQELFLFGLTMAMGIIIDTFLVRGVLLPSIMALMVKKPQHHNQTFKELSS</sequence>
<comment type="caution">
    <text evidence="9">The sequence shown here is derived from an EMBL/GenBank/DDBJ whole genome shotgun (WGS) entry which is preliminary data.</text>
</comment>
<comment type="subcellular location">
    <subcellularLocation>
        <location evidence="1">Cell membrane</location>
        <topology evidence="1">Multi-pass membrane protein</topology>
    </subcellularLocation>
</comment>
<feature type="transmembrane region" description="Helical" evidence="7">
    <location>
        <begin position="587"/>
        <end position="613"/>
    </location>
</feature>
<keyword evidence="10" id="KW-1185">Reference proteome</keyword>
<keyword evidence="5 7" id="KW-1133">Transmembrane helix</keyword>
<evidence type="ECO:0000313" key="10">
    <source>
        <dbReference type="Proteomes" id="UP000295418"/>
    </source>
</evidence>
<gene>
    <name evidence="9" type="ORF">E0485_13425</name>
</gene>
<dbReference type="InterPro" id="IPR004869">
    <property type="entry name" value="MMPL_dom"/>
</dbReference>
<feature type="domain" description="SSD" evidence="8">
    <location>
        <begin position="587"/>
        <end position="720"/>
    </location>
</feature>
<comment type="similarity">
    <text evidence="2">Belongs to the resistance-nodulation-cell division (RND) (TC 2.A.6) family. MmpL subfamily.</text>
</comment>
<evidence type="ECO:0000313" key="9">
    <source>
        <dbReference type="EMBL" id="TCZ76588.1"/>
    </source>
</evidence>
<dbReference type="EMBL" id="SKFG01000012">
    <property type="protein sequence ID" value="TCZ76588.1"/>
    <property type="molecule type" value="Genomic_DNA"/>
</dbReference>
<evidence type="ECO:0000256" key="4">
    <source>
        <dbReference type="ARBA" id="ARBA00022692"/>
    </source>
</evidence>
<evidence type="ECO:0000259" key="8">
    <source>
        <dbReference type="PROSITE" id="PS50156"/>
    </source>
</evidence>
<evidence type="ECO:0000256" key="1">
    <source>
        <dbReference type="ARBA" id="ARBA00004651"/>
    </source>
</evidence>
<evidence type="ECO:0000256" key="3">
    <source>
        <dbReference type="ARBA" id="ARBA00022475"/>
    </source>
</evidence>
<reference evidence="9 10" key="1">
    <citation type="submission" date="2019-03" db="EMBL/GenBank/DDBJ databases">
        <authorList>
            <person name="Kim M.K.M."/>
        </authorList>
    </citation>
    <scope>NUCLEOTIDE SEQUENCE [LARGE SCALE GENOMIC DNA]</scope>
    <source>
        <strain evidence="9 10">18JY21-1</strain>
    </source>
</reference>
<protein>
    <submittedName>
        <fullName evidence="9">MMPL family transporter</fullName>
    </submittedName>
</protein>
<dbReference type="PANTHER" id="PTHR33406">
    <property type="entry name" value="MEMBRANE PROTEIN MJ1562-RELATED"/>
    <property type="match status" value="1"/>
</dbReference>
<dbReference type="Gene3D" id="1.20.1640.10">
    <property type="entry name" value="Multidrug efflux transporter AcrB transmembrane domain"/>
    <property type="match status" value="2"/>
</dbReference>
<dbReference type="Pfam" id="PF03176">
    <property type="entry name" value="MMPL"/>
    <property type="match status" value="2"/>
</dbReference>
<feature type="transmembrane region" description="Helical" evidence="7">
    <location>
        <begin position="563"/>
        <end position="580"/>
    </location>
</feature>
<evidence type="ECO:0000256" key="6">
    <source>
        <dbReference type="ARBA" id="ARBA00023136"/>
    </source>
</evidence>
<feature type="transmembrane region" description="Helical" evidence="7">
    <location>
        <begin position="625"/>
        <end position="643"/>
    </location>
</feature>
<feature type="transmembrane region" description="Helical" evidence="7">
    <location>
        <begin position="383"/>
        <end position="401"/>
    </location>
</feature>
<feature type="transmembrane region" description="Helical" evidence="7">
    <location>
        <begin position="692"/>
        <end position="714"/>
    </location>
</feature>
<evidence type="ECO:0000256" key="5">
    <source>
        <dbReference type="ARBA" id="ARBA00022989"/>
    </source>
</evidence>
<organism evidence="9 10">
    <name type="scientific">Paenibacillus albiflavus</name>
    <dbReference type="NCBI Taxonomy" id="2545760"/>
    <lineage>
        <taxon>Bacteria</taxon>
        <taxon>Bacillati</taxon>
        <taxon>Bacillota</taxon>
        <taxon>Bacilli</taxon>
        <taxon>Bacillales</taxon>
        <taxon>Paenibacillaceae</taxon>
        <taxon>Paenibacillus</taxon>
    </lineage>
</organism>
<dbReference type="PROSITE" id="PS50156">
    <property type="entry name" value="SSD"/>
    <property type="match status" value="1"/>
</dbReference>
<accession>A0A4R4EEU6</accession>
<dbReference type="GO" id="GO:0005886">
    <property type="term" value="C:plasma membrane"/>
    <property type="evidence" value="ECO:0007669"/>
    <property type="project" value="UniProtKB-SubCell"/>
</dbReference>
<dbReference type="InterPro" id="IPR000731">
    <property type="entry name" value="SSD"/>
</dbReference>
<keyword evidence="3" id="KW-1003">Cell membrane</keyword>
<name>A0A4R4EEU6_9BACL</name>
<dbReference type="InterPro" id="IPR050545">
    <property type="entry name" value="Mycobact_MmpL"/>
</dbReference>
<dbReference type="SUPFAM" id="SSF82866">
    <property type="entry name" value="Multidrug efflux transporter AcrB transmembrane domain"/>
    <property type="match status" value="2"/>
</dbReference>